<dbReference type="SUPFAM" id="SSF52540">
    <property type="entry name" value="P-loop containing nucleoside triphosphate hydrolases"/>
    <property type="match status" value="1"/>
</dbReference>
<evidence type="ECO:0000313" key="6">
    <source>
        <dbReference type="EMBL" id="KKK61038.1"/>
    </source>
</evidence>
<evidence type="ECO:0000256" key="3">
    <source>
        <dbReference type="ARBA" id="ARBA00022840"/>
    </source>
</evidence>
<keyword evidence="3" id="KW-0067">ATP-binding</keyword>
<protein>
    <recommendedName>
        <fullName evidence="5">RecA family profile 1 domain-containing protein</fullName>
    </recommendedName>
</protein>
<dbReference type="GO" id="GO:0006281">
    <property type="term" value="P:DNA repair"/>
    <property type="evidence" value="ECO:0007669"/>
    <property type="project" value="InterPro"/>
</dbReference>
<evidence type="ECO:0000256" key="2">
    <source>
        <dbReference type="ARBA" id="ARBA00022741"/>
    </source>
</evidence>
<keyword evidence="2" id="KW-0547">Nucleotide-binding</keyword>
<dbReference type="PROSITE" id="PS50162">
    <property type="entry name" value="RECA_2"/>
    <property type="match status" value="1"/>
</dbReference>
<sequence length="141" mass="15506">MPDHPLKAWGERWDSKLKLKVAYDPTDKALTPGVVPLEIPAVDIMLGGGIPLGRTTILIGEPSSGKTLLAQLVIASAQRRGGRAMFFDIERTYDPEWFKLTGVDVSPKKLIVVRPRNLEQAFDLAVDALETVKPEVMVIDS</sequence>
<dbReference type="GO" id="GO:0005524">
    <property type="term" value="F:ATP binding"/>
    <property type="evidence" value="ECO:0007669"/>
    <property type="project" value="UniProtKB-KW"/>
</dbReference>
<dbReference type="GO" id="GO:0140664">
    <property type="term" value="F:ATP-dependent DNA damage sensor activity"/>
    <property type="evidence" value="ECO:0007669"/>
    <property type="project" value="InterPro"/>
</dbReference>
<dbReference type="Gene3D" id="3.40.50.300">
    <property type="entry name" value="P-loop containing nucleotide triphosphate hydrolases"/>
    <property type="match status" value="1"/>
</dbReference>
<name>A0A0F8WWK1_9ZZZZ</name>
<keyword evidence="4" id="KW-0233">DNA recombination</keyword>
<dbReference type="AlphaFoldDB" id="A0A0F8WWK1"/>
<evidence type="ECO:0000259" key="5">
    <source>
        <dbReference type="PROSITE" id="PS50162"/>
    </source>
</evidence>
<dbReference type="InterPro" id="IPR013765">
    <property type="entry name" value="DNA_recomb/repair_RecA"/>
</dbReference>
<dbReference type="InterPro" id="IPR020588">
    <property type="entry name" value="RecA_ATP-bd"/>
</dbReference>
<accession>A0A0F8WWK1</accession>
<dbReference type="EMBL" id="LAZR01062671">
    <property type="protein sequence ID" value="KKK61038.1"/>
    <property type="molecule type" value="Genomic_DNA"/>
</dbReference>
<comment type="similarity">
    <text evidence="1">Belongs to the RecA family.</text>
</comment>
<evidence type="ECO:0000256" key="4">
    <source>
        <dbReference type="ARBA" id="ARBA00023172"/>
    </source>
</evidence>
<reference evidence="6" key="1">
    <citation type="journal article" date="2015" name="Nature">
        <title>Complex archaea that bridge the gap between prokaryotes and eukaryotes.</title>
        <authorList>
            <person name="Spang A."/>
            <person name="Saw J.H."/>
            <person name="Jorgensen S.L."/>
            <person name="Zaremba-Niedzwiedzka K."/>
            <person name="Martijn J."/>
            <person name="Lind A.E."/>
            <person name="van Eijk R."/>
            <person name="Schleper C."/>
            <person name="Guy L."/>
            <person name="Ettema T.J."/>
        </authorList>
    </citation>
    <scope>NUCLEOTIDE SEQUENCE</scope>
</reference>
<dbReference type="PANTHER" id="PTHR45900:SF1">
    <property type="entry name" value="MITOCHONDRIAL DNA REPAIR PROTEIN RECA HOMOLOG-RELATED"/>
    <property type="match status" value="1"/>
</dbReference>
<comment type="caution">
    <text evidence="6">The sequence shown here is derived from an EMBL/GenBank/DDBJ whole genome shotgun (WGS) entry which is preliminary data.</text>
</comment>
<evidence type="ECO:0000256" key="1">
    <source>
        <dbReference type="ARBA" id="ARBA00009391"/>
    </source>
</evidence>
<dbReference type="InterPro" id="IPR049428">
    <property type="entry name" value="RecA-like_N"/>
</dbReference>
<dbReference type="GO" id="GO:0003697">
    <property type="term" value="F:single-stranded DNA binding"/>
    <property type="evidence" value="ECO:0007669"/>
    <property type="project" value="InterPro"/>
</dbReference>
<proteinExistence type="inferred from homology"/>
<dbReference type="PANTHER" id="PTHR45900">
    <property type="entry name" value="RECA"/>
    <property type="match status" value="1"/>
</dbReference>
<organism evidence="6">
    <name type="scientific">marine sediment metagenome</name>
    <dbReference type="NCBI Taxonomy" id="412755"/>
    <lineage>
        <taxon>unclassified sequences</taxon>
        <taxon>metagenomes</taxon>
        <taxon>ecological metagenomes</taxon>
    </lineage>
</organism>
<dbReference type="Pfam" id="PF00154">
    <property type="entry name" value="RecA_N"/>
    <property type="match status" value="1"/>
</dbReference>
<feature type="domain" description="RecA family profile 1" evidence="5">
    <location>
        <begin position="31"/>
        <end position="141"/>
    </location>
</feature>
<feature type="non-terminal residue" evidence="6">
    <location>
        <position position="141"/>
    </location>
</feature>
<dbReference type="InterPro" id="IPR027417">
    <property type="entry name" value="P-loop_NTPase"/>
</dbReference>
<dbReference type="GO" id="GO:0006310">
    <property type="term" value="P:DNA recombination"/>
    <property type="evidence" value="ECO:0007669"/>
    <property type="project" value="UniProtKB-KW"/>
</dbReference>
<gene>
    <name evidence="6" type="ORF">LCGC14_3018310</name>
</gene>